<accession>A0ACC1TMU7</accession>
<dbReference type="Proteomes" id="UP001163835">
    <property type="component" value="Unassembled WGS sequence"/>
</dbReference>
<sequence>MDKESSGNNHLYCFHKKNIKFTLPHWMITSGCIRDWSQVKDGAVLKVSWPQAAKRNLEARMFSACTGNFGSPDHIMSFEACYEDGNPVSNSIFLPSANDNLEDVFWNLHGAKPPLVYPKPDFRSLCFSLTRDEGETLENCTSAFELMECLLHSMLGWLDLYQHGFLHRDISIGNILKLKSAATSLRKDFSALPVGNLILPSSTRDIGSLNSFPKLLAAVKNDKHRRSIADIACKIHEYAEVLTSGAGCKAIWTDVDMGADMTGYFESAHDGTVSGTPQFMSTGLLYAEFDDEIQSPADDIESFLWVGLWSTLRNTKFPNSAKQEIRWSQRIADGYAFRETTVIKIQDSLGTIMKGVPEPYSNMFRTMAPILDEWFDAIRQLRKDWKQGWRNTNRDRAEDVNLLFHSFAYRGVLDFIEIFQKHKEDLEKTVL</sequence>
<protein>
    <submittedName>
        <fullName evidence="1">Uncharacterized protein</fullName>
    </submittedName>
</protein>
<organism evidence="1 2">
    <name type="scientific">Lentinula aff. lateritia</name>
    <dbReference type="NCBI Taxonomy" id="2804960"/>
    <lineage>
        <taxon>Eukaryota</taxon>
        <taxon>Fungi</taxon>
        <taxon>Dikarya</taxon>
        <taxon>Basidiomycota</taxon>
        <taxon>Agaricomycotina</taxon>
        <taxon>Agaricomycetes</taxon>
        <taxon>Agaricomycetidae</taxon>
        <taxon>Agaricales</taxon>
        <taxon>Marasmiineae</taxon>
        <taxon>Omphalotaceae</taxon>
        <taxon>Lentinula</taxon>
    </lineage>
</organism>
<reference evidence="1" key="1">
    <citation type="submission" date="2022-09" db="EMBL/GenBank/DDBJ databases">
        <title>A Global Phylogenomic Analysis of the Shiitake Genus Lentinula.</title>
        <authorList>
            <consortium name="DOE Joint Genome Institute"/>
            <person name="Sierra-Patev S."/>
            <person name="Min B."/>
            <person name="Naranjo-Ortiz M."/>
            <person name="Looney B."/>
            <person name="Konkel Z."/>
            <person name="Slot J.C."/>
            <person name="Sakamoto Y."/>
            <person name="Steenwyk J.L."/>
            <person name="Rokas A."/>
            <person name="Carro J."/>
            <person name="Camarero S."/>
            <person name="Ferreira P."/>
            <person name="Molpeceres G."/>
            <person name="Ruiz-Duenas F.J."/>
            <person name="Serrano A."/>
            <person name="Henrissat B."/>
            <person name="Drula E."/>
            <person name="Hughes K.W."/>
            <person name="Mata J.L."/>
            <person name="Ishikawa N.K."/>
            <person name="Vargas-Isla R."/>
            <person name="Ushijima S."/>
            <person name="Smith C.A."/>
            <person name="Ahrendt S."/>
            <person name="Andreopoulos W."/>
            <person name="He G."/>
            <person name="Labutti K."/>
            <person name="Lipzen A."/>
            <person name="Ng V."/>
            <person name="Riley R."/>
            <person name="Sandor L."/>
            <person name="Barry K."/>
            <person name="Martinez A.T."/>
            <person name="Xiao Y."/>
            <person name="Gibbons J.G."/>
            <person name="Terashima K."/>
            <person name="Grigoriev I.V."/>
            <person name="Hibbett D.S."/>
        </authorList>
    </citation>
    <scope>NUCLEOTIDE SEQUENCE</scope>
    <source>
        <strain evidence="1">TMI1499</strain>
    </source>
</reference>
<dbReference type="EMBL" id="MU795477">
    <property type="protein sequence ID" value="KAJ3806094.1"/>
    <property type="molecule type" value="Genomic_DNA"/>
</dbReference>
<comment type="caution">
    <text evidence="1">The sequence shown here is derived from an EMBL/GenBank/DDBJ whole genome shotgun (WGS) entry which is preliminary data.</text>
</comment>
<proteinExistence type="predicted"/>
<keyword evidence="2" id="KW-1185">Reference proteome</keyword>
<name>A0ACC1TMU7_9AGAR</name>
<gene>
    <name evidence="1" type="ORF">F5876DRAFT_69232</name>
</gene>
<evidence type="ECO:0000313" key="2">
    <source>
        <dbReference type="Proteomes" id="UP001163835"/>
    </source>
</evidence>
<evidence type="ECO:0000313" key="1">
    <source>
        <dbReference type="EMBL" id="KAJ3806094.1"/>
    </source>
</evidence>